<feature type="transmembrane region" description="Helical" evidence="12">
    <location>
        <begin position="1584"/>
        <end position="1603"/>
    </location>
</feature>
<feature type="coiled-coil region" evidence="10">
    <location>
        <begin position="1163"/>
        <end position="1234"/>
    </location>
</feature>
<dbReference type="EMBL" id="JARAOO010000012">
    <property type="protein sequence ID" value="KAJ7948875.1"/>
    <property type="molecule type" value="Genomic_DNA"/>
</dbReference>
<accession>A0AAD7KZQ5</accession>
<keyword evidence="3" id="KW-1003">Cell membrane</keyword>
<sequence>MTAELNVQGEVSEISKRAEPEVVEEDKCGLDKTDNYEDLSKVSAFCNGVSPEVEKEEVKMNDNCDRKDDADGSFIFVSGSNAVAAVPDDDHHHHEPADTDLNVGAADEKSCCGENVLTPENNVVQLEGLQAETIADVGEDKGNNSAEQRKSDLMPKVDEKIEVGSLEDSQVIVPKDAEWKSESPEPVDGMENDGGDNSIGLMRPVEEVEESKIEVTSSVEYKQDQLDCEKVFEGESKSDFVKGSQELNVIGIAGVDVQNDLAQEKELIEDASEIPLEVTQESLEEDSGRNLTDSCPVADIKLDTDCVQNDLAQEKELIEDASKIPLEVTQESLEEDSGRNLTDSCPVADIKLDTDCVQNDLAQEKELIEDASKIPLEVTQESLEEDSGRILTDSCPVADIKLDTDCVQNDLAKELIEDASEIPLEVTQETLEEDSGRNLTDSCPVADIKLDTDCVQNDLTDSCPVADIKLDTDCVQNDLAQEKELIEDASKIPLEVTQESLEEDSEVIQESLEEDSGRNLTDLCPVADLKLDTDCVQNDLAQEKELIEDASEIPLEVTQESLEEDSERNLTDLCPVADLKLDTDCVQNDLAQEKELIEDASEIPLEVTQESLEEDSERNLTDLCPVADLKLDTDCVQNDLAQEKELIEDASEIPLEVTQESLEEDSGRNLTDLCPVADLKLDTVIVNGPLSFEKRDFTDCVPDKDSGTVYANEHATEQYGASESTERDLVILDVNQNSTQENGASESIASLETIDTTQDACEQNRSAESIERESERVDTNQTSTKQNGSSESIEPVPVSLVDQNASSENGECFPLIANDDKTESLSILPACTVDDVSTGTQLGEQDTKITETQDPLSVDDKQFDTEHENGLLLENTKSNCEYATLEGTASTVEDNSHTFHTNAESGAELTYTQLDIDAGEDGGSPADPSVEEGSSLLACSVADVKLVPEVENLSGLSRINMPKNHNIIFGSIIRNGTAVNSESMPADRIAVENDGDLLTNSDGGHTEASQEADDIGGLHGNETLTPPKGSTEDILDEHEMGVEVGKMPFYYLIRLPRFEDESLSEQIEQAQIQVNEKTRGRDAINAEIHIKKAICEEYGQDIDAAISVERAARDMLKSKRQEVDAVQSVVGRLKDAISILDIGGRIQNMEHMIQHETLPLKEEKQLIREINQLKQRRQEISNNMRRQDEVQQSLDHKDNIDEHSKHLQSLRKEVDALRDNLLKAEAVTKAARKKYYEENDKLNILLARFKSANDIRQEAYAYLQGLRKQLKDKNKYFYNYKVDVRAAYEIASKGDKEELQKLCVNQVETVMELWNKNDEFRREYVKNNTRSTLRRLRTLDGRSLSPDEKPPIIRHAVNKRTVKCETVSDPSALEKKNEVVSLLADKVERKSVAKVVEQRNQITKSKRPAKSAPSGNRLVTVSGWDEIEDVGEEPKRTKEEEELAQKAEELRKEEEAAKLKEQRRLEEIAKAKQALERKKRIAEKAQLRATLRAQKDAEQKEKEKEKRARKKKRTKAASLETTDGKNEGEPAPSSEAITKTSEECNEKPIMTAKRPEKPSQFKKLTKAKSVPLPLRNRGKKKMQSWMWVLIITLVGVALFLLGNSSFSMRSGLKDFGF</sequence>
<evidence type="ECO:0000256" key="12">
    <source>
        <dbReference type="SAM" id="Phobius"/>
    </source>
</evidence>
<proteinExistence type="inferred from homology"/>
<evidence type="ECO:0000313" key="14">
    <source>
        <dbReference type="Proteomes" id="UP001163823"/>
    </source>
</evidence>
<dbReference type="InterPro" id="IPR055282">
    <property type="entry name" value="PPI1-4"/>
</dbReference>
<organism evidence="13 14">
    <name type="scientific">Quillaja saponaria</name>
    <name type="common">Soap bark tree</name>
    <dbReference type="NCBI Taxonomy" id="32244"/>
    <lineage>
        <taxon>Eukaryota</taxon>
        <taxon>Viridiplantae</taxon>
        <taxon>Streptophyta</taxon>
        <taxon>Embryophyta</taxon>
        <taxon>Tracheophyta</taxon>
        <taxon>Spermatophyta</taxon>
        <taxon>Magnoliopsida</taxon>
        <taxon>eudicotyledons</taxon>
        <taxon>Gunneridae</taxon>
        <taxon>Pentapetalae</taxon>
        <taxon>rosids</taxon>
        <taxon>fabids</taxon>
        <taxon>Fabales</taxon>
        <taxon>Quillajaceae</taxon>
        <taxon>Quillaja</taxon>
    </lineage>
</organism>
<keyword evidence="14" id="KW-1185">Reference proteome</keyword>
<feature type="region of interest" description="Disordered" evidence="11">
    <location>
        <begin position="135"/>
        <end position="157"/>
    </location>
</feature>
<protein>
    <submittedName>
        <fullName evidence="13">Proton pump-interactor 1</fullName>
    </submittedName>
</protein>
<keyword evidence="4 12" id="KW-0812">Transmembrane</keyword>
<evidence type="ECO:0000256" key="4">
    <source>
        <dbReference type="ARBA" id="ARBA00022692"/>
    </source>
</evidence>
<evidence type="ECO:0000313" key="13">
    <source>
        <dbReference type="EMBL" id="KAJ7948875.1"/>
    </source>
</evidence>
<dbReference type="KEGG" id="qsa:O6P43_029297"/>
<keyword evidence="8 12" id="KW-0472">Membrane</keyword>
<comment type="subcellular location">
    <subcellularLocation>
        <location evidence="1">Cell membrane</location>
        <topology evidence="1">Single-pass membrane protein</topology>
    </subcellularLocation>
    <subcellularLocation>
        <location evidence="2">Endoplasmic reticulum membrane</location>
        <topology evidence="2">Single-pass membrane protein</topology>
    </subcellularLocation>
</comment>
<feature type="compositionally biased region" description="Basic and acidic residues" evidence="11">
    <location>
        <begin position="1493"/>
        <end position="1506"/>
    </location>
</feature>
<feature type="compositionally biased region" description="Basic and acidic residues" evidence="11">
    <location>
        <begin position="768"/>
        <end position="778"/>
    </location>
</feature>
<evidence type="ECO:0000256" key="3">
    <source>
        <dbReference type="ARBA" id="ARBA00022475"/>
    </source>
</evidence>
<evidence type="ECO:0000256" key="6">
    <source>
        <dbReference type="ARBA" id="ARBA00022989"/>
    </source>
</evidence>
<keyword evidence="5" id="KW-0256">Endoplasmic reticulum</keyword>
<comment type="caution">
    <text evidence="13">The sequence shown here is derived from an EMBL/GenBank/DDBJ whole genome shotgun (WGS) entry which is preliminary data.</text>
</comment>
<feature type="region of interest" description="Disordered" evidence="11">
    <location>
        <begin position="756"/>
        <end position="796"/>
    </location>
</feature>
<keyword evidence="7 10" id="KW-0175">Coiled coil</keyword>
<feature type="compositionally biased region" description="Basic and acidic residues" evidence="11">
    <location>
        <begin position="1432"/>
        <end position="1450"/>
    </location>
</feature>
<feature type="region of interest" description="Disordered" evidence="11">
    <location>
        <begin position="1491"/>
        <end position="1563"/>
    </location>
</feature>
<feature type="compositionally biased region" description="Polar residues" evidence="11">
    <location>
        <begin position="998"/>
        <end position="1009"/>
    </location>
</feature>
<evidence type="ECO:0000256" key="10">
    <source>
        <dbReference type="SAM" id="Coils"/>
    </source>
</evidence>
<dbReference type="Proteomes" id="UP001163823">
    <property type="component" value="Chromosome 12"/>
</dbReference>
<comment type="similarity">
    <text evidence="9">Belongs to the plant Proton pump-interactor protein family.</text>
</comment>
<evidence type="ECO:0000256" key="7">
    <source>
        <dbReference type="ARBA" id="ARBA00023054"/>
    </source>
</evidence>
<feature type="region of interest" description="Disordered" evidence="11">
    <location>
        <begin position="997"/>
        <end position="1030"/>
    </location>
</feature>
<dbReference type="GO" id="GO:0005789">
    <property type="term" value="C:endoplasmic reticulum membrane"/>
    <property type="evidence" value="ECO:0007669"/>
    <property type="project" value="UniProtKB-SubCell"/>
</dbReference>
<feature type="region of interest" description="Disordered" evidence="11">
    <location>
        <begin position="175"/>
        <end position="200"/>
    </location>
</feature>
<feature type="compositionally biased region" description="Polar residues" evidence="11">
    <location>
        <begin position="779"/>
        <end position="792"/>
    </location>
</feature>
<feature type="region of interest" description="Disordered" evidence="11">
    <location>
        <begin position="1398"/>
        <end position="1450"/>
    </location>
</feature>
<evidence type="ECO:0000256" key="5">
    <source>
        <dbReference type="ARBA" id="ARBA00022824"/>
    </source>
</evidence>
<evidence type="ECO:0000256" key="2">
    <source>
        <dbReference type="ARBA" id="ARBA00004389"/>
    </source>
</evidence>
<feature type="region of interest" description="Disordered" evidence="11">
    <location>
        <begin position="1"/>
        <end position="26"/>
    </location>
</feature>
<feature type="compositionally biased region" description="Basic and acidic residues" evidence="11">
    <location>
        <begin position="138"/>
        <end position="157"/>
    </location>
</feature>
<evidence type="ECO:0000256" key="9">
    <source>
        <dbReference type="ARBA" id="ARBA00038080"/>
    </source>
</evidence>
<evidence type="ECO:0000256" key="8">
    <source>
        <dbReference type="ARBA" id="ARBA00023136"/>
    </source>
</evidence>
<dbReference type="PANTHER" id="PTHR32219:SF3">
    <property type="entry name" value="CALPONIN-LIKE DOMAIN PROTEIN"/>
    <property type="match status" value="1"/>
</dbReference>
<evidence type="ECO:0000256" key="11">
    <source>
        <dbReference type="SAM" id="MobiDB-lite"/>
    </source>
</evidence>
<feature type="compositionally biased region" description="Basic and acidic residues" evidence="11">
    <location>
        <begin position="13"/>
        <end position="26"/>
    </location>
</feature>
<gene>
    <name evidence="13" type="ORF">O6P43_029297</name>
</gene>
<dbReference type="PANTHER" id="PTHR32219">
    <property type="entry name" value="RNA-BINDING PROTEIN YLMH-RELATED"/>
    <property type="match status" value="1"/>
</dbReference>
<dbReference type="GO" id="GO:0005886">
    <property type="term" value="C:plasma membrane"/>
    <property type="evidence" value="ECO:0007669"/>
    <property type="project" value="UniProtKB-SubCell"/>
</dbReference>
<name>A0AAD7KZQ5_QUISA</name>
<reference evidence="13" key="1">
    <citation type="journal article" date="2023" name="Science">
        <title>Elucidation of the pathway for biosynthesis of saponin adjuvants from the soapbark tree.</title>
        <authorList>
            <person name="Reed J."/>
            <person name="Orme A."/>
            <person name="El-Demerdash A."/>
            <person name="Owen C."/>
            <person name="Martin L.B.B."/>
            <person name="Misra R.C."/>
            <person name="Kikuchi S."/>
            <person name="Rejzek M."/>
            <person name="Martin A.C."/>
            <person name="Harkess A."/>
            <person name="Leebens-Mack J."/>
            <person name="Louveau T."/>
            <person name="Stephenson M.J."/>
            <person name="Osbourn A."/>
        </authorList>
    </citation>
    <scope>NUCLEOTIDE SEQUENCE</scope>
    <source>
        <strain evidence="13">S10</strain>
    </source>
</reference>
<keyword evidence="6 12" id="KW-1133">Transmembrane helix</keyword>
<evidence type="ECO:0000256" key="1">
    <source>
        <dbReference type="ARBA" id="ARBA00004162"/>
    </source>
</evidence>